<evidence type="ECO:0000313" key="1">
    <source>
        <dbReference type="EMBL" id="KAA8565262.1"/>
    </source>
</evidence>
<sequence length="163" mass="19126">MIEDGCDMIEMIVVGWLREVVIVRSLILQNDIQSVNDTRDVSKNGQENYELSLLLMRKSAPHPLSRNTPTGGRMMARMILQISLLECAARRRRTSEYENNSSYLAVKGMMFEWIDKWKVLCCVVKQVGMYVCKLKVASQLMGKWTFMYESVRDYERMRMRLRL</sequence>
<protein>
    <submittedName>
        <fullName evidence="1">Uncharacterized protein</fullName>
    </submittedName>
</protein>
<reference evidence="1 2" key="1">
    <citation type="submission" date="2019-06" db="EMBL/GenBank/DDBJ databases">
        <title>Genome Sequence of the Brown Rot Fungal Pathogen Monilinia fructicola.</title>
        <authorList>
            <person name="De Miccolis Angelini R.M."/>
            <person name="Landi L."/>
            <person name="Abate D."/>
            <person name="Pollastro S."/>
            <person name="Romanazzi G."/>
            <person name="Faretra F."/>
        </authorList>
    </citation>
    <scope>NUCLEOTIDE SEQUENCE [LARGE SCALE GENOMIC DNA]</scope>
    <source>
        <strain evidence="1 2">Mfrc123</strain>
    </source>
</reference>
<proteinExistence type="predicted"/>
<keyword evidence="2" id="KW-1185">Reference proteome</keyword>
<gene>
    <name evidence="1" type="ORF">EYC84_010988</name>
</gene>
<accession>A0A5M9JBM2</accession>
<comment type="caution">
    <text evidence="1">The sequence shown here is derived from an EMBL/GenBank/DDBJ whole genome shotgun (WGS) entry which is preliminary data.</text>
</comment>
<organism evidence="1 2">
    <name type="scientific">Monilinia fructicola</name>
    <name type="common">Brown rot fungus</name>
    <name type="synonym">Ciboria fructicola</name>
    <dbReference type="NCBI Taxonomy" id="38448"/>
    <lineage>
        <taxon>Eukaryota</taxon>
        <taxon>Fungi</taxon>
        <taxon>Dikarya</taxon>
        <taxon>Ascomycota</taxon>
        <taxon>Pezizomycotina</taxon>
        <taxon>Leotiomycetes</taxon>
        <taxon>Helotiales</taxon>
        <taxon>Sclerotiniaceae</taxon>
        <taxon>Monilinia</taxon>
    </lineage>
</organism>
<dbReference type="Proteomes" id="UP000322873">
    <property type="component" value="Unassembled WGS sequence"/>
</dbReference>
<name>A0A5M9JBM2_MONFR</name>
<dbReference type="EMBL" id="VICG01000014">
    <property type="protein sequence ID" value="KAA8565262.1"/>
    <property type="molecule type" value="Genomic_DNA"/>
</dbReference>
<evidence type="ECO:0000313" key="2">
    <source>
        <dbReference type="Proteomes" id="UP000322873"/>
    </source>
</evidence>
<dbReference type="AlphaFoldDB" id="A0A5M9JBM2"/>